<dbReference type="Proteomes" id="UP001610563">
    <property type="component" value="Unassembled WGS sequence"/>
</dbReference>
<proteinExistence type="predicted"/>
<organism evidence="1 2">
    <name type="scientific">Aspergillus keveii</name>
    <dbReference type="NCBI Taxonomy" id="714993"/>
    <lineage>
        <taxon>Eukaryota</taxon>
        <taxon>Fungi</taxon>
        <taxon>Dikarya</taxon>
        <taxon>Ascomycota</taxon>
        <taxon>Pezizomycotina</taxon>
        <taxon>Eurotiomycetes</taxon>
        <taxon>Eurotiomycetidae</taxon>
        <taxon>Eurotiales</taxon>
        <taxon>Aspergillaceae</taxon>
        <taxon>Aspergillus</taxon>
        <taxon>Aspergillus subgen. Nidulantes</taxon>
    </lineage>
</organism>
<gene>
    <name evidence="1" type="ORF">BJX66DRAFT_193575</name>
</gene>
<dbReference type="EMBL" id="JBFTWV010000043">
    <property type="protein sequence ID" value="KAL2794638.1"/>
    <property type="molecule type" value="Genomic_DNA"/>
</dbReference>
<sequence>MSYLRERRQAIARELPSLPSSLQTFYLEGLSEKPWLNILPGLNILSDNDDLLSANIPQLSLGLRELTLTQTSLGIDILFPLDETCKPHPNAGLAWPLLEVLNLKNVPHYLPSGEWLLDWDRSKWDDEDINGPTTAGMEIFDTEFMSGDAYIERDIVSVERFHRLFISLGYAARRMSRLITMQFDLLPLKHTFELLFVYETDDPPCLEWITPLGYLPDERVSEAWGFRLEDHEVKVWESREGLMSHKANGDTLQGLRRRTT</sequence>
<name>A0ABR4G6L3_9EURO</name>
<evidence type="ECO:0000313" key="2">
    <source>
        <dbReference type="Proteomes" id="UP001610563"/>
    </source>
</evidence>
<accession>A0ABR4G6L3</accession>
<evidence type="ECO:0000313" key="1">
    <source>
        <dbReference type="EMBL" id="KAL2794638.1"/>
    </source>
</evidence>
<protein>
    <submittedName>
        <fullName evidence="1">Uncharacterized protein</fullName>
    </submittedName>
</protein>
<comment type="caution">
    <text evidence="1">The sequence shown here is derived from an EMBL/GenBank/DDBJ whole genome shotgun (WGS) entry which is preliminary data.</text>
</comment>
<reference evidence="1 2" key="1">
    <citation type="submission" date="2024-07" db="EMBL/GenBank/DDBJ databases">
        <title>Section-level genome sequencing and comparative genomics of Aspergillus sections Usti and Cavernicolus.</title>
        <authorList>
            <consortium name="Lawrence Berkeley National Laboratory"/>
            <person name="Nybo J.L."/>
            <person name="Vesth T.C."/>
            <person name="Theobald S."/>
            <person name="Frisvad J.C."/>
            <person name="Larsen T.O."/>
            <person name="Kjaerboelling I."/>
            <person name="Rothschild-Mancinelli K."/>
            <person name="Lyhne E.K."/>
            <person name="Kogle M.E."/>
            <person name="Barry K."/>
            <person name="Clum A."/>
            <person name="Na H."/>
            <person name="Ledsgaard L."/>
            <person name="Lin J."/>
            <person name="Lipzen A."/>
            <person name="Kuo A."/>
            <person name="Riley R."/>
            <person name="Mondo S."/>
            <person name="Labutti K."/>
            <person name="Haridas S."/>
            <person name="Pangalinan J."/>
            <person name="Salamov A.A."/>
            <person name="Simmons B.A."/>
            <person name="Magnuson J.K."/>
            <person name="Chen J."/>
            <person name="Drula E."/>
            <person name="Henrissat B."/>
            <person name="Wiebenga A."/>
            <person name="Lubbers R.J."/>
            <person name="Gomes A.C."/>
            <person name="Makela M.R."/>
            <person name="Stajich J."/>
            <person name="Grigoriev I.V."/>
            <person name="Mortensen U.H."/>
            <person name="De Vries R.P."/>
            <person name="Baker S.E."/>
            <person name="Andersen M.R."/>
        </authorList>
    </citation>
    <scope>NUCLEOTIDE SEQUENCE [LARGE SCALE GENOMIC DNA]</scope>
    <source>
        <strain evidence="1 2">CBS 209.92</strain>
    </source>
</reference>
<keyword evidence="2" id="KW-1185">Reference proteome</keyword>